<dbReference type="PANTHER" id="PTHR40621">
    <property type="entry name" value="TRANSCRIPTION FACTOR KAPC-RELATED"/>
    <property type="match status" value="1"/>
</dbReference>
<proteinExistence type="predicted"/>
<organism evidence="7 8">
    <name type="scientific">Apophysomyces ossiformis</name>
    <dbReference type="NCBI Taxonomy" id="679940"/>
    <lineage>
        <taxon>Eukaryota</taxon>
        <taxon>Fungi</taxon>
        <taxon>Fungi incertae sedis</taxon>
        <taxon>Mucoromycota</taxon>
        <taxon>Mucoromycotina</taxon>
        <taxon>Mucoromycetes</taxon>
        <taxon>Mucorales</taxon>
        <taxon>Mucorineae</taxon>
        <taxon>Mucoraceae</taxon>
        <taxon>Apophysomyces</taxon>
    </lineage>
</organism>
<dbReference type="Proteomes" id="UP000605846">
    <property type="component" value="Unassembled WGS sequence"/>
</dbReference>
<dbReference type="OrthoDB" id="2593073at2759"/>
<dbReference type="GO" id="GO:0005737">
    <property type="term" value="C:cytoplasm"/>
    <property type="evidence" value="ECO:0007669"/>
    <property type="project" value="UniProtKB-SubCell"/>
</dbReference>
<evidence type="ECO:0000256" key="1">
    <source>
        <dbReference type="ARBA" id="ARBA00004123"/>
    </source>
</evidence>
<dbReference type="InterPro" id="IPR023167">
    <property type="entry name" value="Yap1_redox_dom_sf"/>
</dbReference>
<dbReference type="InterPro" id="IPR000971">
    <property type="entry name" value="Globin"/>
</dbReference>
<evidence type="ECO:0000256" key="2">
    <source>
        <dbReference type="ARBA" id="ARBA00004496"/>
    </source>
</evidence>
<dbReference type="PROSITE" id="PS01033">
    <property type="entry name" value="GLOBIN"/>
    <property type="match status" value="1"/>
</dbReference>
<dbReference type="SUPFAM" id="SSF111430">
    <property type="entry name" value="YAP1 redox domain"/>
    <property type="match status" value="1"/>
</dbReference>
<dbReference type="InterPro" id="IPR012292">
    <property type="entry name" value="Globin/Proto"/>
</dbReference>
<feature type="region of interest" description="Disordered" evidence="4">
    <location>
        <begin position="373"/>
        <end position="392"/>
    </location>
</feature>
<evidence type="ECO:0000313" key="8">
    <source>
        <dbReference type="Proteomes" id="UP000605846"/>
    </source>
</evidence>
<dbReference type="GO" id="GO:0020037">
    <property type="term" value="F:heme binding"/>
    <property type="evidence" value="ECO:0007669"/>
    <property type="project" value="InterPro"/>
</dbReference>
<feature type="region of interest" description="Disordered" evidence="4">
    <location>
        <begin position="434"/>
        <end position="484"/>
    </location>
</feature>
<reference evidence="7" key="1">
    <citation type="submission" date="2020-01" db="EMBL/GenBank/DDBJ databases">
        <title>Genome Sequencing of Three Apophysomyces-Like Fungal Strains Confirms a Novel Fungal Genus in the Mucoromycota with divergent Burkholderia-like Endosymbiotic Bacteria.</title>
        <authorList>
            <person name="Stajich J.E."/>
            <person name="Macias A.M."/>
            <person name="Carter-House D."/>
            <person name="Lovett B."/>
            <person name="Kasson L.R."/>
            <person name="Berry K."/>
            <person name="Grigoriev I."/>
            <person name="Chang Y."/>
            <person name="Spatafora J."/>
            <person name="Kasson M.T."/>
        </authorList>
    </citation>
    <scope>NUCLEOTIDE SEQUENCE</scope>
    <source>
        <strain evidence="7">NRRL A-21654</strain>
    </source>
</reference>
<gene>
    <name evidence="7" type="primary">YAP1</name>
    <name evidence="7" type="ORF">EC973_005835</name>
</gene>
<sequence length="639" mass="72647">MASDASNDRRTYQNIRKFFGRISKDDHGSLRSSSTSVRSFGSAIISDSPTQAQIDLVRTSWERVSEIRHPNDDVNVSPSHAFGLAFYDALFELDPDSRGLFANVFQQARALTGMISYMARAPTVTGVAKPPPCCPSSRKKLQNVYTIREINARKRAREEASHGDPGNNSADADLDDDEGDPERLVQQMRELGARHYFYNVRPHHLDLVGPAFVSALKVRLGAEYVPEVGVAWLKAHAYAVHHMRIGLESQQAWEEGRRYQPRRQTENTGWLRFPPARSLLYNYCYHSMTQSTRGKNSQWPTSFRPIAPSAVITPASDPEKRKLNDFAINQPNKLLHTENHDLYGSGKSNGLCQFQTSMNNTPMHYLRYRQHVSMDQRQRRKEQNRAAQRAFRERKERYVKELETKIKLMEAAHAEQTARLQNENQRLKEIIQRLESQSNSYNSNPTPSKEDAMDISPTTSSPMKFQSPVPSSPEPSFSPKPTRVPSSAVACIRDKDGVSFCERLKEEVCSSAFNQLLSEPLFDSSGFLNDAVTRNPVPIVTASLDEDKDDKSVDSMMAMYDKFAEQMASQELNDTIISGPHLISCAEIWRRVTKHPRFEEFDLEDLCEKLKKRAKCSHTGPVVEEDEFQEVLRELEAKL</sequence>
<dbReference type="AlphaFoldDB" id="A0A8H7ERD6"/>
<evidence type="ECO:0000259" key="6">
    <source>
        <dbReference type="PROSITE" id="PS50217"/>
    </source>
</evidence>
<protein>
    <submittedName>
        <fullName evidence="7">DNA-binding transcription factor yap1</fullName>
    </submittedName>
</protein>
<dbReference type="SUPFAM" id="SSF46458">
    <property type="entry name" value="Globin-like"/>
    <property type="match status" value="2"/>
</dbReference>
<dbReference type="Pfam" id="PF00170">
    <property type="entry name" value="bZIP_1"/>
    <property type="match status" value="1"/>
</dbReference>
<feature type="domain" description="Globin" evidence="5">
    <location>
        <begin position="48"/>
        <end position="248"/>
    </location>
</feature>
<dbReference type="GO" id="GO:0090575">
    <property type="term" value="C:RNA polymerase II transcription regulator complex"/>
    <property type="evidence" value="ECO:0007669"/>
    <property type="project" value="TreeGrafter"/>
</dbReference>
<comment type="caution">
    <text evidence="7">The sequence shown here is derived from an EMBL/GenBank/DDBJ whole genome shotgun (WGS) entry which is preliminary data.</text>
</comment>
<dbReference type="InterPro" id="IPR046347">
    <property type="entry name" value="bZIP_sf"/>
</dbReference>
<feature type="compositionally biased region" description="Polar residues" evidence="4">
    <location>
        <begin position="434"/>
        <end position="447"/>
    </location>
</feature>
<dbReference type="Pfam" id="PF08601">
    <property type="entry name" value="PAP1"/>
    <property type="match status" value="1"/>
</dbReference>
<dbReference type="PROSITE" id="PS50217">
    <property type="entry name" value="BZIP"/>
    <property type="match status" value="1"/>
</dbReference>
<keyword evidence="3" id="KW-0539">Nucleus</keyword>
<dbReference type="CDD" id="cd14688">
    <property type="entry name" value="bZIP_YAP"/>
    <property type="match status" value="1"/>
</dbReference>
<dbReference type="PROSITE" id="PS00036">
    <property type="entry name" value="BZIP_BASIC"/>
    <property type="match status" value="1"/>
</dbReference>
<dbReference type="InterPro" id="IPR013910">
    <property type="entry name" value="TF_PAP1"/>
</dbReference>
<dbReference type="Gene3D" id="1.10.238.100">
    <property type="entry name" value="YAP1 redox domain. Chain B"/>
    <property type="match status" value="1"/>
</dbReference>
<dbReference type="InterPro" id="IPR050936">
    <property type="entry name" value="AP-1-like"/>
</dbReference>
<dbReference type="InterPro" id="IPR009050">
    <property type="entry name" value="Globin-like_sf"/>
</dbReference>
<feature type="domain" description="BZIP" evidence="6">
    <location>
        <begin position="374"/>
        <end position="437"/>
    </location>
</feature>
<evidence type="ECO:0000256" key="3">
    <source>
        <dbReference type="ARBA" id="ARBA00023242"/>
    </source>
</evidence>
<accession>A0A8H7ERD6</accession>
<keyword evidence="7" id="KW-0238">DNA-binding</keyword>
<evidence type="ECO:0000259" key="5">
    <source>
        <dbReference type="PROSITE" id="PS01033"/>
    </source>
</evidence>
<name>A0A8H7ERD6_9FUNG</name>
<dbReference type="SMART" id="SM00338">
    <property type="entry name" value="BRLZ"/>
    <property type="match status" value="1"/>
</dbReference>
<comment type="subcellular location">
    <subcellularLocation>
        <location evidence="2">Cytoplasm</location>
    </subcellularLocation>
    <subcellularLocation>
        <location evidence="1">Nucleus</location>
    </subcellularLocation>
</comment>
<dbReference type="GO" id="GO:0001228">
    <property type="term" value="F:DNA-binding transcription activator activity, RNA polymerase II-specific"/>
    <property type="evidence" value="ECO:0007669"/>
    <property type="project" value="TreeGrafter"/>
</dbReference>
<keyword evidence="8" id="KW-1185">Reference proteome</keyword>
<evidence type="ECO:0000313" key="7">
    <source>
        <dbReference type="EMBL" id="KAF7728608.1"/>
    </source>
</evidence>
<dbReference type="SUPFAM" id="SSF57959">
    <property type="entry name" value="Leucine zipper domain"/>
    <property type="match status" value="1"/>
</dbReference>
<dbReference type="EMBL" id="JABAYA010000034">
    <property type="protein sequence ID" value="KAF7728608.1"/>
    <property type="molecule type" value="Genomic_DNA"/>
</dbReference>
<dbReference type="Gene3D" id="1.20.5.170">
    <property type="match status" value="1"/>
</dbReference>
<dbReference type="Pfam" id="PF00042">
    <property type="entry name" value="Globin"/>
    <property type="match status" value="1"/>
</dbReference>
<dbReference type="PANTHER" id="PTHR40621:SF6">
    <property type="entry name" value="AP-1-LIKE TRANSCRIPTION FACTOR YAP1-RELATED"/>
    <property type="match status" value="1"/>
</dbReference>
<dbReference type="GO" id="GO:0000976">
    <property type="term" value="F:transcription cis-regulatory region binding"/>
    <property type="evidence" value="ECO:0007669"/>
    <property type="project" value="InterPro"/>
</dbReference>
<dbReference type="GO" id="GO:0033554">
    <property type="term" value="P:cellular response to stress"/>
    <property type="evidence" value="ECO:0007669"/>
    <property type="project" value="UniProtKB-ARBA"/>
</dbReference>
<dbReference type="GO" id="GO:0019825">
    <property type="term" value="F:oxygen binding"/>
    <property type="evidence" value="ECO:0007669"/>
    <property type="project" value="InterPro"/>
</dbReference>
<dbReference type="InterPro" id="IPR004827">
    <property type="entry name" value="bZIP"/>
</dbReference>
<dbReference type="Gene3D" id="1.10.490.10">
    <property type="entry name" value="Globins"/>
    <property type="match status" value="1"/>
</dbReference>
<feature type="region of interest" description="Disordered" evidence="4">
    <location>
        <begin position="153"/>
        <end position="179"/>
    </location>
</feature>
<evidence type="ECO:0000256" key="4">
    <source>
        <dbReference type="SAM" id="MobiDB-lite"/>
    </source>
</evidence>
<feature type="compositionally biased region" description="Basic and acidic residues" evidence="4">
    <location>
        <begin position="153"/>
        <end position="162"/>
    </location>
</feature>